<feature type="transmembrane region" description="Helical" evidence="8">
    <location>
        <begin position="600"/>
        <end position="619"/>
    </location>
</feature>
<dbReference type="EMBL" id="JAAGMD010000098">
    <property type="protein sequence ID" value="NEA85193.1"/>
    <property type="molecule type" value="Genomic_DNA"/>
</dbReference>
<dbReference type="InterPro" id="IPR050545">
    <property type="entry name" value="Mycobact_MmpL"/>
</dbReference>
<evidence type="ECO:0000259" key="9">
    <source>
        <dbReference type="PROSITE" id="PS50156"/>
    </source>
</evidence>
<dbReference type="PANTHER" id="PTHR33406">
    <property type="entry name" value="MEMBRANE PROTEIN MJ1562-RELATED"/>
    <property type="match status" value="1"/>
</dbReference>
<dbReference type="PANTHER" id="PTHR33406:SF6">
    <property type="entry name" value="MEMBRANE PROTEIN YDGH-RELATED"/>
    <property type="match status" value="1"/>
</dbReference>
<dbReference type="SUPFAM" id="SSF82866">
    <property type="entry name" value="Multidrug efflux transporter AcrB transmembrane domain"/>
    <property type="match status" value="2"/>
</dbReference>
<feature type="transmembrane region" description="Helical" evidence="8">
    <location>
        <begin position="264"/>
        <end position="286"/>
    </location>
</feature>
<organism evidence="10">
    <name type="scientific">Streptomyces sp. SID14436</name>
    <dbReference type="NCBI Taxonomy" id="2706070"/>
    <lineage>
        <taxon>Bacteria</taxon>
        <taxon>Bacillati</taxon>
        <taxon>Actinomycetota</taxon>
        <taxon>Actinomycetes</taxon>
        <taxon>Kitasatosporales</taxon>
        <taxon>Streptomycetaceae</taxon>
        <taxon>Streptomyces</taxon>
    </lineage>
</organism>
<proteinExistence type="inferred from homology"/>
<feature type="transmembrane region" description="Helical" evidence="8">
    <location>
        <begin position="397"/>
        <end position="415"/>
    </location>
</feature>
<dbReference type="RefSeq" id="WP_164334050.1">
    <property type="nucleotide sequence ID" value="NZ_JAAGMD010000098.1"/>
</dbReference>
<feature type="transmembrane region" description="Helical" evidence="8">
    <location>
        <begin position="307"/>
        <end position="328"/>
    </location>
</feature>
<keyword evidence="4 8" id="KW-0812">Transmembrane</keyword>
<feature type="transmembrane region" description="Helical" evidence="8">
    <location>
        <begin position="228"/>
        <end position="252"/>
    </location>
</feature>
<comment type="similarity">
    <text evidence="2">Belongs to the resistance-nodulation-cell division (RND) (TC 2.A.6) family. MmpL subfamily.</text>
</comment>
<dbReference type="PROSITE" id="PS50156">
    <property type="entry name" value="SSD"/>
    <property type="match status" value="2"/>
</dbReference>
<feature type="domain" description="SSD" evidence="9">
    <location>
        <begin position="590"/>
        <end position="698"/>
    </location>
</feature>
<dbReference type="Gene3D" id="1.20.1640.10">
    <property type="entry name" value="Multidrug efflux transporter AcrB transmembrane domain"/>
    <property type="match status" value="2"/>
</dbReference>
<keyword evidence="3" id="KW-1003">Cell membrane</keyword>
<comment type="subcellular location">
    <subcellularLocation>
        <location evidence="1">Cell membrane</location>
        <topology evidence="1">Multi-pass membrane protein</topology>
    </subcellularLocation>
</comment>
<feature type="domain" description="SSD" evidence="9">
    <location>
        <begin position="229"/>
        <end position="361"/>
    </location>
</feature>
<keyword evidence="6 8" id="KW-0472">Membrane</keyword>
<protein>
    <submittedName>
        <fullName evidence="10">MMPL family transporter</fullName>
    </submittedName>
</protein>
<feature type="transmembrane region" description="Helical" evidence="8">
    <location>
        <begin position="20"/>
        <end position="39"/>
    </location>
</feature>
<evidence type="ECO:0000256" key="3">
    <source>
        <dbReference type="ARBA" id="ARBA00022475"/>
    </source>
</evidence>
<dbReference type="InterPro" id="IPR004869">
    <property type="entry name" value="MMPL_dom"/>
</dbReference>
<reference evidence="10" key="1">
    <citation type="submission" date="2020-01" db="EMBL/GenBank/DDBJ databases">
        <title>Insect and environment-associated Actinomycetes.</title>
        <authorList>
            <person name="Currrie C."/>
            <person name="Chevrette M."/>
            <person name="Carlson C."/>
            <person name="Stubbendieck R."/>
            <person name="Wendt-Pienkowski E."/>
        </authorList>
    </citation>
    <scope>NUCLEOTIDE SEQUENCE</scope>
    <source>
        <strain evidence="10">SID14436</strain>
    </source>
</reference>
<feature type="transmembrane region" description="Helical" evidence="8">
    <location>
        <begin position="567"/>
        <end position="588"/>
    </location>
</feature>
<dbReference type="AlphaFoldDB" id="A0A6G3QNW9"/>
<feature type="transmembrane region" description="Helical" evidence="8">
    <location>
        <begin position="543"/>
        <end position="560"/>
    </location>
</feature>
<evidence type="ECO:0000256" key="2">
    <source>
        <dbReference type="ARBA" id="ARBA00010157"/>
    </source>
</evidence>
<accession>A0A6G3QNW9</accession>
<feature type="transmembrane region" description="Helical" evidence="8">
    <location>
        <begin position="675"/>
        <end position="700"/>
    </location>
</feature>
<gene>
    <name evidence="10" type="ORF">G3I53_03790</name>
</gene>
<evidence type="ECO:0000256" key="7">
    <source>
        <dbReference type="SAM" id="MobiDB-lite"/>
    </source>
</evidence>
<sequence>MAVDAVPSGRTPGGRLAGRWVPWLVIGLWLVLAAGMVPLSAKLSSVTTDSAVDTLPASAESTKVAVLEDSLPGGEDSTFVFVYHRDDGLTDADRATVERHYDTLAEQYPPKATAASGETGTNDEAAKNDEDGEDGEDGESSPAQLSTDGKAMVFTLDVSKEYGPPEEIVGPLRDAAKDRPAGLELDVTGPGAIDGDMDAVFDGIDEQVLLTTLAVVTLLLILTYRSPVLWIIPLVAVGAAALTSMGTVYLLVKGFGIVVNDQNSALLTILVFGVGTDYALLLIARYREALHQHENVRVAMVHALRGAAPAIVASAATVVAGLLCLLVADLNSTSGLGPIGAAGILCALVAMLTLFPAVLVVLGRRIFWPAVPRFSTTVEEKRGLWGRLGTAISRRRWVATLGSLGVLGVLALGLAGNTGALREQDQFLSPPESVTGFTVLREHFPELGGQPMTVFARPAHQKQVLDVVKDTPGVAMAVPEQTTGDWAGISVFPEDAPDTPAEYDTIKRVRTAVHAVSGAEAIVGGPSAENLDTEVTTRHDEKLVIPLVLVVVLIILGLLLRAVLAPLVLMATVIVSFAAAFGGSVFVFDTLLGFKGIDHSVPLLAFLFLVALGIDYNIFLASRAREETVRLGTREGMLKALSATGGVITSAGLVLAATFAVLVTLPLVMMIELGFLVAFGVLLDALLVRSVLVPALTLLIGERMWWPSRLSRPAAEPPAGHQPRQQPRQPLADDEESALQR</sequence>
<evidence type="ECO:0000313" key="10">
    <source>
        <dbReference type="EMBL" id="NEA85193.1"/>
    </source>
</evidence>
<feature type="region of interest" description="Disordered" evidence="7">
    <location>
        <begin position="104"/>
        <end position="146"/>
    </location>
</feature>
<feature type="compositionally biased region" description="Acidic residues" evidence="7">
    <location>
        <begin position="732"/>
        <end position="741"/>
    </location>
</feature>
<evidence type="ECO:0000256" key="8">
    <source>
        <dbReference type="SAM" id="Phobius"/>
    </source>
</evidence>
<dbReference type="InterPro" id="IPR000731">
    <property type="entry name" value="SSD"/>
</dbReference>
<evidence type="ECO:0000256" key="4">
    <source>
        <dbReference type="ARBA" id="ARBA00022692"/>
    </source>
</evidence>
<evidence type="ECO:0000256" key="6">
    <source>
        <dbReference type="ARBA" id="ARBA00023136"/>
    </source>
</evidence>
<keyword evidence="5 8" id="KW-1133">Transmembrane helix</keyword>
<dbReference type="Pfam" id="PF03176">
    <property type="entry name" value="MMPL"/>
    <property type="match status" value="2"/>
</dbReference>
<feature type="transmembrane region" description="Helical" evidence="8">
    <location>
        <begin position="340"/>
        <end position="363"/>
    </location>
</feature>
<comment type="caution">
    <text evidence="10">The sequence shown here is derived from an EMBL/GenBank/DDBJ whole genome shotgun (WGS) entry which is preliminary data.</text>
</comment>
<feature type="transmembrane region" description="Helical" evidence="8">
    <location>
        <begin position="640"/>
        <end position="669"/>
    </location>
</feature>
<feature type="region of interest" description="Disordered" evidence="7">
    <location>
        <begin position="712"/>
        <end position="741"/>
    </location>
</feature>
<name>A0A6G3QNW9_9ACTN</name>
<evidence type="ECO:0000256" key="1">
    <source>
        <dbReference type="ARBA" id="ARBA00004651"/>
    </source>
</evidence>
<evidence type="ECO:0000256" key="5">
    <source>
        <dbReference type="ARBA" id="ARBA00022989"/>
    </source>
</evidence>
<feature type="compositionally biased region" description="Acidic residues" evidence="7">
    <location>
        <begin position="130"/>
        <end position="139"/>
    </location>
</feature>
<dbReference type="GO" id="GO:0005886">
    <property type="term" value="C:plasma membrane"/>
    <property type="evidence" value="ECO:0007669"/>
    <property type="project" value="UniProtKB-SubCell"/>
</dbReference>